<dbReference type="Pfam" id="PF13723">
    <property type="entry name" value="Ketoacyl-synt_2"/>
    <property type="match status" value="1"/>
</dbReference>
<gene>
    <name evidence="2" type="ORF">BGX16_1012</name>
</gene>
<dbReference type="EMBL" id="PGEX01000001">
    <property type="protein sequence ID" value="PJJ41057.1"/>
    <property type="molecule type" value="Genomic_DNA"/>
</dbReference>
<feature type="domain" description="Beta-ketoacyl synthase-like N-terminal" evidence="1">
    <location>
        <begin position="11"/>
        <end position="177"/>
    </location>
</feature>
<dbReference type="RefSeq" id="WP_100425068.1">
    <property type="nucleotide sequence ID" value="NZ_PGEX01000001.1"/>
</dbReference>
<dbReference type="InterPro" id="IPR014030">
    <property type="entry name" value="Ketoacyl_synth_N"/>
</dbReference>
<dbReference type="AlphaFoldDB" id="A0A2M9A605"/>
<sequence length="201" mass="21940">MSLYVKKFSAWTDAENPPKIAFVPMLFRRRLSAATKMVVYTVHEVSEGLPPVHITFASEFGEIQRQYKISEGILATGEVSPAQFSLSVFNAPVSAASITEKNMVGYSAVFAGKKSFENGLKEAAAPLLSGREKERIFVFADERLPETYASISNYPNAVCAIALRLSTDAQDAICELDLSPLPEGNSAADQALTFLKTRLPQ</sequence>
<dbReference type="OrthoDB" id="9803606at2"/>
<evidence type="ECO:0000313" key="2">
    <source>
        <dbReference type="EMBL" id="PJJ41057.1"/>
    </source>
</evidence>
<name>A0A2M9A605_9BACT</name>
<keyword evidence="3" id="KW-1185">Reference proteome</keyword>
<evidence type="ECO:0000259" key="1">
    <source>
        <dbReference type="Pfam" id="PF13723"/>
    </source>
</evidence>
<reference evidence="2 3" key="1">
    <citation type="submission" date="2017-11" db="EMBL/GenBank/DDBJ databases">
        <title>Animal gut microbial communities from fecal samples from Wisconsin, USA.</title>
        <authorList>
            <person name="Neumann A."/>
        </authorList>
    </citation>
    <scope>NUCLEOTIDE SEQUENCE [LARGE SCALE GENOMIC DNA]</scope>
    <source>
        <strain evidence="2 3">UWS3</strain>
    </source>
</reference>
<organism evidence="2 3">
    <name type="scientific">Hallerella succinigenes</name>
    <dbReference type="NCBI Taxonomy" id="1896222"/>
    <lineage>
        <taxon>Bacteria</taxon>
        <taxon>Pseudomonadati</taxon>
        <taxon>Fibrobacterota</taxon>
        <taxon>Fibrobacteria</taxon>
        <taxon>Fibrobacterales</taxon>
        <taxon>Fibrobacteraceae</taxon>
        <taxon>Hallerella</taxon>
    </lineage>
</organism>
<protein>
    <submittedName>
        <fullName evidence="2">Beta-ketoacyl synthase-like protein</fullName>
    </submittedName>
</protein>
<comment type="caution">
    <text evidence="2">The sequence shown here is derived from an EMBL/GenBank/DDBJ whole genome shotgun (WGS) entry which is preliminary data.</text>
</comment>
<proteinExistence type="predicted"/>
<evidence type="ECO:0000313" key="3">
    <source>
        <dbReference type="Proteomes" id="UP000231134"/>
    </source>
</evidence>
<accession>A0A2M9A605</accession>
<dbReference type="Proteomes" id="UP000231134">
    <property type="component" value="Unassembled WGS sequence"/>
</dbReference>